<keyword evidence="2" id="KW-1185">Reference proteome</keyword>
<evidence type="ECO:0000313" key="2">
    <source>
        <dbReference type="Proteomes" id="UP000611762"/>
    </source>
</evidence>
<dbReference type="AlphaFoldDB" id="A0A926DI66"/>
<sequence length="82" mass="9493">MISLKTDSINLLYDCYIKQRSNLLWVLECKDLINIDHNLGNQLRDAVGDELLIYGFNGDEPNQYGILLESLIDEIGRLFIYN</sequence>
<name>A0A926DI66_9FIRM</name>
<reference evidence="1" key="1">
    <citation type="submission" date="2020-08" db="EMBL/GenBank/DDBJ databases">
        <title>Genome public.</title>
        <authorList>
            <person name="Liu C."/>
            <person name="Sun Q."/>
        </authorList>
    </citation>
    <scope>NUCLEOTIDE SEQUENCE</scope>
    <source>
        <strain evidence="1">H8</strain>
    </source>
</reference>
<dbReference type="RefSeq" id="WP_249310442.1">
    <property type="nucleotide sequence ID" value="NZ_JACRSU010000001.1"/>
</dbReference>
<accession>A0A926DI66</accession>
<protein>
    <submittedName>
        <fullName evidence="1">Uncharacterized protein</fullName>
    </submittedName>
</protein>
<dbReference type="Proteomes" id="UP000611762">
    <property type="component" value="Unassembled WGS sequence"/>
</dbReference>
<proteinExistence type="predicted"/>
<dbReference type="EMBL" id="JACRSU010000001">
    <property type="protein sequence ID" value="MBC8539365.1"/>
    <property type="molecule type" value="Genomic_DNA"/>
</dbReference>
<organism evidence="1 2">
    <name type="scientific">Congzhengia minquanensis</name>
    <dbReference type="NCBI Taxonomy" id="2763657"/>
    <lineage>
        <taxon>Bacteria</taxon>
        <taxon>Bacillati</taxon>
        <taxon>Bacillota</taxon>
        <taxon>Clostridia</taxon>
        <taxon>Eubacteriales</taxon>
        <taxon>Oscillospiraceae</taxon>
        <taxon>Congzhengia</taxon>
    </lineage>
</organism>
<gene>
    <name evidence="1" type="ORF">H8698_00015</name>
</gene>
<evidence type="ECO:0000313" key="1">
    <source>
        <dbReference type="EMBL" id="MBC8539365.1"/>
    </source>
</evidence>
<comment type="caution">
    <text evidence="1">The sequence shown here is derived from an EMBL/GenBank/DDBJ whole genome shotgun (WGS) entry which is preliminary data.</text>
</comment>